<reference evidence="2 3" key="1">
    <citation type="submission" date="2014-06" db="EMBL/GenBank/DDBJ databases">
        <authorList>
            <person name="Urmite Genomes Urmite Genomes"/>
        </authorList>
    </citation>
    <scope>NUCLEOTIDE SEQUENCE [LARGE SCALE GENOMIC DNA]</scope>
</reference>
<feature type="transmembrane region" description="Helical" evidence="1">
    <location>
        <begin position="206"/>
        <end position="225"/>
    </location>
</feature>
<keyword evidence="3" id="KW-1185">Reference proteome</keyword>
<sequence length="518" mass="59720">MPTISLLKHGFFKQSPQRNLETSLFAEDEFNINQLKAEFFTLYKIFVANKSLLDKENQIVLCLGQVCDLLVQYYQVDYVSEDLRTFLDKKKEIDRFIDQGYLPDIHDSPHGFSTFISDRLRANILEFIYVFKSSSKFRRFVSSLITNRSYWNYSRALANCIVVYLLNSQFVELIREINSKIGLGSSPEDVMKALETAQVVLRVLSFSLYAIRFIANLIILIKHVIHAANSEELSAKKVLLQELEKRFYLMFNDLAWGIVNFLSNYHQFFDISQATISQINLAFLAFDILLFFASWYVEARKYHHCLQELVLQKDNEVSSLELAVINRQIDILNDEWNAQCAYYKFNIAAAVLLIFAFAASLLCTAAIALIVLTALSMLGNALYNSCNEYKNYQLACIAIDRELENGRLFEDEYHYGLLEELDLECKEASRIFWNTLIFNAGFTAFVITTAAISWPVAVALTATYLVYKLWDAFEKSQHENNKLRASQKVYRLFNTPVERAELTGSEQENFNSNSLLST</sequence>
<evidence type="ECO:0000256" key="1">
    <source>
        <dbReference type="SAM" id="Phobius"/>
    </source>
</evidence>
<dbReference type="OrthoDB" id="5651293at2"/>
<dbReference type="EMBL" id="CCSB01000004">
    <property type="protein sequence ID" value="CDZ78997.1"/>
    <property type="molecule type" value="Genomic_DNA"/>
</dbReference>
<name>A0A078L193_9GAMM</name>
<proteinExistence type="predicted"/>
<gene>
    <name evidence="2" type="ORF">BN59_03312</name>
</gene>
<feature type="transmembrane region" description="Helical" evidence="1">
    <location>
        <begin position="275"/>
        <end position="297"/>
    </location>
</feature>
<dbReference type="eggNOG" id="ENOG5030T0H">
    <property type="taxonomic scope" value="Bacteria"/>
</dbReference>
<protein>
    <recommendedName>
        <fullName evidence="4">Coiled-coil protein</fullName>
    </recommendedName>
</protein>
<keyword evidence="1" id="KW-1133">Transmembrane helix</keyword>
<evidence type="ECO:0000313" key="3">
    <source>
        <dbReference type="Proteomes" id="UP000044071"/>
    </source>
</evidence>
<evidence type="ECO:0008006" key="4">
    <source>
        <dbReference type="Google" id="ProtNLM"/>
    </source>
</evidence>
<accession>A0A078L193</accession>
<feature type="transmembrane region" description="Helical" evidence="1">
    <location>
        <begin position="442"/>
        <end position="467"/>
    </location>
</feature>
<evidence type="ECO:0000313" key="2">
    <source>
        <dbReference type="EMBL" id="CDZ78997.1"/>
    </source>
</evidence>
<dbReference type="RefSeq" id="WP_052403345.1">
    <property type="nucleotide sequence ID" value="NZ_CCVW01000004.1"/>
</dbReference>
<organism evidence="2 3">
    <name type="scientific">Legionella massiliensis</name>
    <dbReference type="NCBI Taxonomy" id="1034943"/>
    <lineage>
        <taxon>Bacteria</taxon>
        <taxon>Pseudomonadati</taxon>
        <taxon>Pseudomonadota</taxon>
        <taxon>Gammaproteobacteria</taxon>
        <taxon>Legionellales</taxon>
        <taxon>Legionellaceae</taxon>
        <taxon>Legionella</taxon>
    </lineage>
</organism>
<keyword evidence="1" id="KW-0472">Membrane</keyword>
<keyword evidence="1" id="KW-0812">Transmembrane</keyword>
<dbReference type="Proteomes" id="UP000044071">
    <property type="component" value="Unassembled WGS sequence"/>
</dbReference>
<dbReference type="AlphaFoldDB" id="A0A078L193"/>
<feature type="transmembrane region" description="Helical" evidence="1">
    <location>
        <begin position="347"/>
        <end position="375"/>
    </location>
</feature>